<reference evidence="1 2" key="1">
    <citation type="submission" date="2022-10" db="EMBL/GenBank/DDBJ databases">
        <title>Host association and intracellularity evolved multiple times independently in the Rickettsiales.</title>
        <authorList>
            <person name="Castelli M."/>
            <person name="Nardi T."/>
            <person name="Gammuto L."/>
            <person name="Bellinzona G."/>
            <person name="Sabaneyeva E."/>
            <person name="Potekhin A."/>
            <person name="Serra V."/>
            <person name="Petroni G."/>
            <person name="Sassera D."/>
        </authorList>
    </citation>
    <scope>NUCLEOTIDE SEQUENCE [LARGE SCALE GENOMIC DNA]</scope>
    <source>
        <strain evidence="1 2">Kr 154-4</strain>
    </source>
</reference>
<evidence type="ECO:0000313" key="2">
    <source>
        <dbReference type="Proteomes" id="UP001326613"/>
    </source>
</evidence>
<dbReference type="EMBL" id="CP112932">
    <property type="protein sequence ID" value="WPY00612.1"/>
    <property type="molecule type" value="Genomic_DNA"/>
</dbReference>
<dbReference type="PANTHER" id="PTHR13696:SF96">
    <property type="entry name" value="COBQ_COBB_MIND_PARA NUCLEOTIDE BINDING DOMAIN-CONTAINING PROTEIN"/>
    <property type="match status" value="1"/>
</dbReference>
<sequence length="260" mass="29419">MSRIFVIGNEKGGAGKTTCAMHLISALLDQGYKVASIDTDLRQLSLTNYIKNRELYNQKNPDKLVPQPCHFYLTTKGENDEDANLLLFEQKLCDARNLAEYIVIDTPGYHSLLSKLAHSYADTIITPINDSFMDLDVMAKINPDDLSIISPSIYSQMVWEQKMQRAARDQSSIEWIVMRNRLSQIDAVNKRNVGYVLEKLAKRISFKIAPGFSERVVFRELFLYGLTLLDLTTANLGKPLALSHVAARQELRDFLTCLGI</sequence>
<dbReference type="Pfam" id="PF09140">
    <property type="entry name" value="MipZ"/>
    <property type="match status" value="1"/>
</dbReference>
<gene>
    <name evidence="1" type="ORF">Trichorick_00494</name>
</gene>
<accession>A0ABZ0UU41</accession>
<organism evidence="1 2">
    <name type="scientific">Candidatus Trichorickettsia mobilis</name>
    <dbReference type="NCBI Taxonomy" id="1346319"/>
    <lineage>
        <taxon>Bacteria</taxon>
        <taxon>Pseudomonadati</taxon>
        <taxon>Pseudomonadota</taxon>
        <taxon>Alphaproteobacteria</taxon>
        <taxon>Rickettsiales</taxon>
        <taxon>Rickettsiaceae</taxon>
        <taxon>Rickettsieae</taxon>
        <taxon>Candidatus Trichorickettsia</taxon>
    </lineage>
</organism>
<dbReference type="SUPFAM" id="SSF52540">
    <property type="entry name" value="P-loop containing nucleoside triphosphate hydrolases"/>
    <property type="match status" value="1"/>
</dbReference>
<dbReference type="Proteomes" id="UP001326613">
    <property type="component" value="Chromosome"/>
</dbReference>
<dbReference type="InterPro" id="IPR050678">
    <property type="entry name" value="DNA_Partitioning_ATPase"/>
</dbReference>
<dbReference type="PANTHER" id="PTHR13696">
    <property type="entry name" value="P-LOOP CONTAINING NUCLEOSIDE TRIPHOSPHATE HYDROLASE"/>
    <property type="match status" value="1"/>
</dbReference>
<evidence type="ECO:0000313" key="1">
    <source>
        <dbReference type="EMBL" id="WPY00612.1"/>
    </source>
</evidence>
<dbReference type="Gene3D" id="3.40.50.300">
    <property type="entry name" value="P-loop containing nucleotide triphosphate hydrolases"/>
    <property type="match status" value="1"/>
</dbReference>
<proteinExistence type="predicted"/>
<dbReference type="CDD" id="cd02042">
    <property type="entry name" value="ParAB_family"/>
    <property type="match status" value="1"/>
</dbReference>
<protein>
    <submittedName>
        <fullName evidence="1">ATPase</fullName>
    </submittedName>
</protein>
<dbReference type="InterPro" id="IPR027417">
    <property type="entry name" value="P-loop_NTPase"/>
</dbReference>
<name>A0ABZ0UU41_9RICK</name>
<keyword evidence="2" id="KW-1185">Reference proteome</keyword>
<dbReference type="InterPro" id="IPR015223">
    <property type="entry name" value="MipZ"/>
</dbReference>